<dbReference type="AlphaFoldDB" id="A0A4Y2SVM7"/>
<protein>
    <submittedName>
        <fullName evidence="6">Uncharacterized protein</fullName>
    </submittedName>
</protein>
<dbReference type="GO" id="GO:0022857">
    <property type="term" value="F:transmembrane transporter activity"/>
    <property type="evidence" value="ECO:0007669"/>
    <property type="project" value="TreeGrafter"/>
</dbReference>
<evidence type="ECO:0000256" key="3">
    <source>
        <dbReference type="ARBA" id="ARBA00022989"/>
    </source>
</evidence>
<evidence type="ECO:0000256" key="2">
    <source>
        <dbReference type="ARBA" id="ARBA00022692"/>
    </source>
</evidence>
<dbReference type="InterPro" id="IPR036259">
    <property type="entry name" value="MFS_trans_sf"/>
</dbReference>
<comment type="subcellular location">
    <subcellularLocation>
        <location evidence="1">Membrane</location>
        <topology evidence="1">Multi-pass membrane protein</topology>
    </subcellularLocation>
</comment>
<evidence type="ECO:0000313" key="7">
    <source>
        <dbReference type="Proteomes" id="UP000499080"/>
    </source>
</evidence>
<feature type="transmembrane region" description="Helical" evidence="5">
    <location>
        <begin position="75"/>
        <end position="98"/>
    </location>
</feature>
<organism evidence="6 7">
    <name type="scientific">Araneus ventricosus</name>
    <name type="common">Orbweaver spider</name>
    <name type="synonym">Epeira ventricosa</name>
    <dbReference type="NCBI Taxonomy" id="182803"/>
    <lineage>
        <taxon>Eukaryota</taxon>
        <taxon>Metazoa</taxon>
        <taxon>Ecdysozoa</taxon>
        <taxon>Arthropoda</taxon>
        <taxon>Chelicerata</taxon>
        <taxon>Arachnida</taxon>
        <taxon>Araneae</taxon>
        <taxon>Araneomorphae</taxon>
        <taxon>Entelegynae</taxon>
        <taxon>Araneoidea</taxon>
        <taxon>Araneidae</taxon>
        <taxon>Araneus</taxon>
    </lineage>
</organism>
<evidence type="ECO:0000313" key="6">
    <source>
        <dbReference type="EMBL" id="GBN92438.1"/>
    </source>
</evidence>
<dbReference type="Proteomes" id="UP000499080">
    <property type="component" value="Unassembled WGS sequence"/>
</dbReference>
<dbReference type="PANTHER" id="PTHR23507:SF1">
    <property type="entry name" value="FI18259P1-RELATED"/>
    <property type="match status" value="1"/>
</dbReference>
<gene>
    <name evidence="6" type="ORF">AVEN_241616_1</name>
</gene>
<name>A0A4Y2SVM7_ARAVE</name>
<feature type="transmembrane region" description="Helical" evidence="5">
    <location>
        <begin position="35"/>
        <end position="54"/>
    </location>
</feature>
<keyword evidence="3 5" id="KW-1133">Transmembrane helix</keyword>
<evidence type="ECO:0000256" key="5">
    <source>
        <dbReference type="SAM" id="Phobius"/>
    </source>
</evidence>
<keyword evidence="2 5" id="KW-0812">Transmembrane</keyword>
<sequence>MFIAVPVFRRFGFDDPTLGIVGTCSIFAKFITMGLAQSVGVYFLGNLFGLLGSLSTLAGRSRISKVSSKSDIGKIFAFLTSAESVLPIAATAAVSQTFNATLDFYAGTTYLALGSLMMIPLGIYIWMARLPAADYEEMYNNPQQNENEEQNEKKLKF</sequence>
<reference evidence="6 7" key="1">
    <citation type="journal article" date="2019" name="Sci. Rep.">
        <title>Orb-weaving spider Araneus ventricosus genome elucidates the spidroin gene catalogue.</title>
        <authorList>
            <person name="Kono N."/>
            <person name="Nakamura H."/>
            <person name="Ohtoshi R."/>
            <person name="Moran D.A.P."/>
            <person name="Shinohara A."/>
            <person name="Yoshida Y."/>
            <person name="Fujiwara M."/>
            <person name="Mori M."/>
            <person name="Tomita M."/>
            <person name="Arakawa K."/>
        </authorList>
    </citation>
    <scope>NUCLEOTIDE SEQUENCE [LARGE SCALE GENOMIC DNA]</scope>
</reference>
<dbReference type="EMBL" id="BGPR01024383">
    <property type="protein sequence ID" value="GBN92438.1"/>
    <property type="molecule type" value="Genomic_DNA"/>
</dbReference>
<dbReference type="PANTHER" id="PTHR23507">
    <property type="entry name" value="ZGC:174356"/>
    <property type="match status" value="1"/>
</dbReference>
<proteinExistence type="predicted"/>
<keyword evidence="7" id="KW-1185">Reference proteome</keyword>
<feature type="transmembrane region" description="Helical" evidence="5">
    <location>
        <begin position="104"/>
        <end position="126"/>
    </location>
</feature>
<evidence type="ECO:0000256" key="4">
    <source>
        <dbReference type="ARBA" id="ARBA00023136"/>
    </source>
</evidence>
<evidence type="ECO:0000256" key="1">
    <source>
        <dbReference type="ARBA" id="ARBA00004141"/>
    </source>
</evidence>
<accession>A0A4Y2SVM7</accession>
<dbReference type="SUPFAM" id="SSF103473">
    <property type="entry name" value="MFS general substrate transporter"/>
    <property type="match status" value="1"/>
</dbReference>
<dbReference type="GO" id="GO:0016020">
    <property type="term" value="C:membrane"/>
    <property type="evidence" value="ECO:0007669"/>
    <property type="project" value="UniProtKB-SubCell"/>
</dbReference>
<keyword evidence="4 5" id="KW-0472">Membrane</keyword>
<comment type="caution">
    <text evidence="6">The sequence shown here is derived from an EMBL/GenBank/DDBJ whole genome shotgun (WGS) entry which is preliminary data.</text>
</comment>
<dbReference type="OrthoDB" id="3026777at2759"/>